<dbReference type="RefSeq" id="WP_257745785.1">
    <property type="nucleotide sequence ID" value="NZ_CP102487.1"/>
</dbReference>
<gene>
    <name evidence="1" type="ORF">NUH22_01280</name>
</gene>
<name>A0AA94XYZ0_9MICC</name>
<sequence>MAMILIAGMAMSGCSVEEQPQAQSALEIQQAMWAYQERLTNECMTSGGFKYIERSMPDAEVLAVAGSPYSLDAAGAAANGFGYVDEVVSNLSQDTLDDDPNERLRLAMSESEQNAYQTTLEGDPEGISVGCRSNSREEAFEKYGPALESTLISTDRIQQLLNDKAYIEFERDWALCMSSRGYETTSFEMFQTELVVAANSLVTTTPELNGDLNSEIDPARAETAKADEISAAVAYVDCLEGMRGRFNEIVANVGS</sequence>
<evidence type="ECO:0000313" key="2">
    <source>
        <dbReference type="Proteomes" id="UP001060018"/>
    </source>
</evidence>
<protein>
    <submittedName>
        <fullName evidence="1">Uncharacterized protein</fullName>
    </submittedName>
</protein>
<reference evidence="1" key="1">
    <citation type="journal article" date="2022" name="Pest Manag. Sci.">
        <title>Glutamicibacter halophytocola-mediated host fitness of potato tuber moth on Solanaceae crops.</title>
        <authorList>
            <person name="Wang W."/>
            <person name="Xiao G."/>
            <person name="Du G."/>
            <person name="Chang L."/>
            <person name="Yang Y."/>
            <person name="Ye J."/>
            <person name="Chen B."/>
        </authorList>
    </citation>
    <scope>NUCLEOTIDE SEQUENCE</scope>
    <source>
        <strain evidence="1">S2</strain>
    </source>
</reference>
<accession>A0AA94XYZ0</accession>
<evidence type="ECO:0000313" key="1">
    <source>
        <dbReference type="EMBL" id="UUX59302.1"/>
    </source>
</evidence>
<proteinExistence type="predicted"/>
<dbReference type="Proteomes" id="UP001060018">
    <property type="component" value="Chromosome"/>
</dbReference>
<dbReference type="EMBL" id="CP102487">
    <property type="protein sequence ID" value="UUX59302.1"/>
    <property type="molecule type" value="Genomic_DNA"/>
</dbReference>
<organism evidence="1 2">
    <name type="scientific">Glutamicibacter halophytocola</name>
    <dbReference type="NCBI Taxonomy" id="1933880"/>
    <lineage>
        <taxon>Bacteria</taxon>
        <taxon>Bacillati</taxon>
        <taxon>Actinomycetota</taxon>
        <taxon>Actinomycetes</taxon>
        <taxon>Micrococcales</taxon>
        <taxon>Micrococcaceae</taxon>
        <taxon>Glutamicibacter</taxon>
    </lineage>
</organism>
<dbReference type="AlphaFoldDB" id="A0AA94XYZ0"/>